<protein>
    <submittedName>
        <fullName evidence="1">Uncharacterized protein</fullName>
    </submittedName>
</protein>
<name>A0A8S5N6Z1_9CAUD</name>
<organism evidence="1">
    <name type="scientific">Myoviridae sp. ctsip2</name>
    <dbReference type="NCBI Taxonomy" id="2826705"/>
    <lineage>
        <taxon>Viruses</taxon>
        <taxon>Duplodnaviria</taxon>
        <taxon>Heunggongvirae</taxon>
        <taxon>Uroviricota</taxon>
        <taxon>Caudoviricetes</taxon>
    </lineage>
</organism>
<accession>A0A8S5N6Z1</accession>
<sequence length="386" mass="41718">MPEENKNQGGAQNKLGELFVEFSTKGLPSLLKNLNSVSAGFLLSTKAAKEFIDTVSKPIKEAGSGAVGIGKMASMLGARKTDIGKLDYYFKSKKLNPSLIEDIAKRQQMYANWQGGTGGMDSNFLIGMNKLGLDWTKYNKSFESQLQLTQDIFNRQNQKNAVDRVNIYSLLGANQEWAYANERSDFNLKDAMSMSDKAIEDNIRSAEAMAEAAAALKQAGGMFISKFSQDIVKVSNDLTNVAKNINNPEVEKRLDQAVETGKNYAQDGQASLFLGLGAGLGEKAANKVKGTTTGQAAPLSLIDYPKQLTQGFDGVPTGGAAPVPDFMNTPAATTPPGMNNLSQNITITNQNNITGENAQEIATEIARINAQDIEYTQYQLQNLTGI</sequence>
<dbReference type="EMBL" id="BK015070">
    <property type="protein sequence ID" value="DAD89875.1"/>
    <property type="molecule type" value="Genomic_DNA"/>
</dbReference>
<reference evidence="1" key="1">
    <citation type="journal article" date="2021" name="Proc. Natl. Acad. Sci. U.S.A.">
        <title>A Catalog of Tens of Thousands of Viruses from Human Metagenomes Reveals Hidden Associations with Chronic Diseases.</title>
        <authorList>
            <person name="Tisza M.J."/>
            <person name="Buck C.B."/>
        </authorList>
    </citation>
    <scope>NUCLEOTIDE SEQUENCE</scope>
    <source>
        <strain evidence="1">Ctsip2</strain>
    </source>
</reference>
<evidence type="ECO:0000313" key="1">
    <source>
        <dbReference type="EMBL" id="DAD89875.1"/>
    </source>
</evidence>
<proteinExistence type="predicted"/>